<dbReference type="Proteomes" id="UP000297814">
    <property type="component" value="Unassembled WGS sequence"/>
</dbReference>
<name>A0A4Z1GG41_9HELO</name>
<accession>A0A4Z1GG41</accession>
<evidence type="ECO:0000313" key="1">
    <source>
        <dbReference type="EMBL" id="TGO34129.1"/>
    </source>
</evidence>
<proteinExistence type="predicted"/>
<evidence type="ECO:0000313" key="2">
    <source>
        <dbReference type="Proteomes" id="UP000297814"/>
    </source>
</evidence>
<dbReference type="EMBL" id="PQXK01000211">
    <property type="protein sequence ID" value="TGO34129.1"/>
    <property type="molecule type" value="Genomic_DNA"/>
</dbReference>
<keyword evidence="2" id="KW-1185">Reference proteome</keyword>
<reference evidence="1 2" key="1">
    <citation type="submission" date="2017-12" db="EMBL/GenBank/DDBJ databases">
        <title>Comparative genomics of Botrytis spp.</title>
        <authorList>
            <person name="Valero-Jimenez C.A."/>
            <person name="Tapia P."/>
            <person name="Veloso J."/>
            <person name="Silva-Moreno E."/>
            <person name="Staats M."/>
            <person name="Valdes J.H."/>
            <person name="Van Kan J.A.L."/>
        </authorList>
    </citation>
    <scope>NUCLEOTIDE SEQUENCE [LARGE SCALE GENOMIC DNA]</scope>
    <source>
        <strain evidence="1 2">Bh0001</strain>
    </source>
</reference>
<comment type="caution">
    <text evidence="1">The sequence shown here is derived from an EMBL/GenBank/DDBJ whole genome shotgun (WGS) entry which is preliminary data.</text>
</comment>
<gene>
    <name evidence="1" type="ORF">BHYA_0211g00130</name>
</gene>
<dbReference type="AlphaFoldDB" id="A0A4Z1GG41"/>
<protein>
    <submittedName>
        <fullName evidence="1">Uncharacterized protein</fullName>
    </submittedName>
</protein>
<sequence>MSRTDVPDFVDRSDRGISNTINWTTKFCDSFKYMKDIIRANSGIKPLKGANNTVLHADEDPDSYQLHFSDWTSIIKT</sequence>
<organism evidence="1 2">
    <name type="scientific">Botrytis hyacinthi</name>
    <dbReference type="NCBI Taxonomy" id="278943"/>
    <lineage>
        <taxon>Eukaryota</taxon>
        <taxon>Fungi</taxon>
        <taxon>Dikarya</taxon>
        <taxon>Ascomycota</taxon>
        <taxon>Pezizomycotina</taxon>
        <taxon>Leotiomycetes</taxon>
        <taxon>Helotiales</taxon>
        <taxon>Sclerotiniaceae</taxon>
        <taxon>Botrytis</taxon>
    </lineage>
</organism>